<dbReference type="AlphaFoldDB" id="A0A7G9Y0B4"/>
<reference evidence="2" key="1">
    <citation type="submission" date="2020-06" db="EMBL/GenBank/DDBJ databases">
        <title>Unique genomic features of the anaerobic methanotrophic archaea.</title>
        <authorList>
            <person name="Chadwick G.L."/>
            <person name="Skennerton C.T."/>
            <person name="Laso-Perez R."/>
            <person name="Leu A.O."/>
            <person name="Speth D.R."/>
            <person name="Yu H."/>
            <person name="Morgan-Lang C."/>
            <person name="Hatzenpichler R."/>
            <person name="Goudeau D."/>
            <person name="Malmstrom R."/>
            <person name="Brazelton W.J."/>
            <person name="Woyke T."/>
            <person name="Hallam S.J."/>
            <person name="Tyson G.W."/>
            <person name="Wegener G."/>
            <person name="Boetius A."/>
            <person name="Orphan V."/>
        </authorList>
    </citation>
    <scope>NUCLEOTIDE SEQUENCE</scope>
</reference>
<dbReference type="InterPro" id="IPR034139">
    <property type="entry name" value="TOPRIM_OLD"/>
</dbReference>
<dbReference type="Pfam" id="PF11398">
    <property type="entry name" value="DUF2813"/>
    <property type="match status" value="1"/>
</dbReference>
<sequence length="570" mass="64070">MKLKKVTIENFRGLQKVDLELDETTVLIGENNTGKTSILEAVRLCLGRTLSRSGSVFEEYDYYLKDRNAQPGEAGSMVLTFRFYEDEGEEWEEDLARDLDDVIVFNDELRTISFRVTSGFDEATKDFVTDWEFLDAKDKPLSPKTKQPRILNRFQQFCPVFYLSATRDAVKDFGPRSLFWAPFLRNPDIDPQVREALERELSELNEKIIDAHQSLKDVSTNLMKTGQVVSLGKKHQVTIEALPGRAFDALSRAQVSISGTTGAPLPLGRHGAGTQSLSVMFLFESFLKEMLTKSYDAASSPIMTLEEPEAHLHPSAIRTLWKSLHGMKGQKIIATHSGDLLAEVPLKSIRRLCRNDGGVELRKIQIENLTDNEQRKLLFHIRYARGELFFARCWVLVEGETEHHILTCLAEMMGEGYDLEKYGVRVVTTKHVGIEVLLKVADDLGIAWHCLADGDNSGQIEAQKVKAALAGRRKSEHLAVLPDDNIEIYLCKNGFGNIYESHISPQKHAQVMADHGTTEYWKQVVKAKDRTPKPQIALEVAEKMGSRSIDGAPEELKDVIKAAINLAKGQ</sequence>
<evidence type="ECO:0000313" key="4">
    <source>
        <dbReference type="EMBL" id="QNO48278.1"/>
    </source>
</evidence>
<dbReference type="InterPro" id="IPR022602">
    <property type="entry name" value="DUF2813"/>
</dbReference>
<dbReference type="PANTHER" id="PTHR32182">
    <property type="entry name" value="DNA REPLICATION AND REPAIR PROTEIN RECF"/>
    <property type="match status" value="1"/>
</dbReference>
<dbReference type="EMBL" id="MT631317">
    <property type="protein sequence ID" value="QNO48278.1"/>
    <property type="molecule type" value="Genomic_DNA"/>
</dbReference>
<dbReference type="EMBL" id="MT630642">
    <property type="protein sequence ID" value="QNO41448.1"/>
    <property type="molecule type" value="Genomic_DNA"/>
</dbReference>
<dbReference type="Pfam" id="PF20469">
    <property type="entry name" value="OLD-like_TOPRIM"/>
    <property type="match status" value="1"/>
</dbReference>
<dbReference type="GO" id="GO:0006302">
    <property type="term" value="P:double-strand break repair"/>
    <property type="evidence" value="ECO:0007669"/>
    <property type="project" value="TreeGrafter"/>
</dbReference>
<dbReference type="CDD" id="cd01026">
    <property type="entry name" value="TOPRIM_OLD"/>
    <property type="match status" value="1"/>
</dbReference>
<evidence type="ECO:0000259" key="1">
    <source>
        <dbReference type="Pfam" id="PF20469"/>
    </source>
</evidence>
<gene>
    <name evidence="2" type="primary">recF</name>
    <name evidence="3" type="ORF">ALCNLGBG_00002</name>
    <name evidence="2" type="ORF">HFPNKLFA_00007</name>
    <name evidence="4" type="ORF">NDNLHAIA_00007</name>
</gene>
<dbReference type="EMBL" id="MT630690">
    <property type="protein sequence ID" value="QNO41950.1"/>
    <property type="molecule type" value="Genomic_DNA"/>
</dbReference>
<evidence type="ECO:0000313" key="3">
    <source>
        <dbReference type="EMBL" id="QNO41950.1"/>
    </source>
</evidence>
<feature type="domain" description="OLD protein-like TOPRIM" evidence="1">
    <location>
        <begin position="389"/>
        <end position="455"/>
    </location>
</feature>
<dbReference type="SUPFAM" id="SSF52540">
    <property type="entry name" value="P-loop containing nucleoside triphosphate hydrolases"/>
    <property type="match status" value="1"/>
</dbReference>
<dbReference type="InterPro" id="IPR027417">
    <property type="entry name" value="P-loop_NTPase"/>
</dbReference>
<organism evidence="2">
    <name type="scientific">Candidatus Methanogaster sp. ANME-2c ERB4</name>
    <dbReference type="NCBI Taxonomy" id="2759911"/>
    <lineage>
        <taxon>Archaea</taxon>
        <taxon>Methanobacteriati</taxon>
        <taxon>Methanobacteriota</taxon>
        <taxon>Stenosarchaea group</taxon>
        <taxon>Methanomicrobia</taxon>
        <taxon>Methanosarcinales</taxon>
        <taxon>ANME-2 cluster</taxon>
        <taxon>Candidatus Methanogasteraceae</taxon>
        <taxon>Candidatus Methanogaster</taxon>
    </lineage>
</organism>
<dbReference type="GO" id="GO:0000731">
    <property type="term" value="P:DNA synthesis involved in DNA repair"/>
    <property type="evidence" value="ECO:0007669"/>
    <property type="project" value="TreeGrafter"/>
</dbReference>
<accession>A0A7G9Y0B4</accession>
<proteinExistence type="predicted"/>
<evidence type="ECO:0000313" key="2">
    <source>
        <dbReference type="EMBL" id="QNO41448.1"/>
    </source>
</evidence>
<protein>
    <submittedName>
        <fullName evidence="2">DNA replication and repair protein RecF</fullName>
    </submittedName>
</protein>
<dbReference type="Gene3D" id="3.40.50.300">
    <property type="entry name" value="P-loop containing nucleotide triphosphate hydrolases"/>
    <property type="match status" value="1"/>
</dbReference>
<dbReference type="PANTHER" id="PTHR32182:SF19">
    <property type="entry name" value="HOMOLOGY WITH RECF PROTEIN"/>
    <property type="match status" value="1"/>
</dbReference>
<name>A0A7G9Y0B4_9EURY</name>